<keyword evidence="6 7" id="KW-0472">Membrane</keyword>
<evidence type="ECO:0000313" key="8">
    <source>
        <dbReference type="EMBL" id="CAB4663334.1"/>
    </source>
</evidence>
<dbReference type="Pfam" id="PF04973">
    <property type="entry name" value="NMN_transporter"/>
    <property type="match status" value="1"/>
</dbReference>
<keyword evidence="3" id="KW-1003">Cell membrane</keyword>
<evidence type="ECO:0000256" key="7">
    <source>
        <dbReference type="SAM" id="Phobius"/>
    </source>
</evidence>
<evidence type="ECO:0000256" key="3">
    <source>
        <dbReference type="ARBA" id="ARBA00022475"/>
    </source>
</evidence>
<evidence type="ECO:0000313" key="9">
    <source>
        <dbReference type="EMBL" id="CAB4877318.1"/>
    </source>
</evidence>
<protein>
    <submittedName>
        <fullName evidence="8">Unannotated protein</fullName>
    </submittedName>
</protein>
<dbReference type="GO" id="GO:0006412">
    <property type="term" value="P:translation"/>
    <property type="evidence" value="ECO:0007669"/>
    <property type="project" value="InterPro"/>
</dbReference>
<dbReference type="EMBL" id="CAFBLE010000020">
    <property type="protein sequence ID" value="CAB4877318.1"/>
    <property type="molecule type" value="Genomic_DNA"/>
</dbReference>
<accession>A0A6J6LS27</accession>
<dbReference type="InterPro" id="IPR006419">
    <property type="entry name" value="NMN_transpt_PnuC"/>
</dbReference>
<dbReference type="GO" id="GO:0005886">
    <property type="term" value="C:plasma membrane"/>
    <property type="evidence" value="ECO:0007669"/>
    <property type="project" value="UniProtKB-SubCell"/>
</dbReference>
<dbReference type="AlphaFoldDB" id="A0A6J6LS27"/>
<reference evidence="8" key="1">
    <citation type="submission" date="2020-05" db="EMBL/GenBank/DDBJ databases">
        <authorList>
            <person name="Chiriac C."/>
            <person name="Salcher M."/>
            <person name="Ghai R."/>
            <person name="Kavagutti S V."/>
        </authorList>
    </citation>
    <scope>NUCLEOTIDE SEQUENCE</scope>
</reference>
<dbReference type="PANTHER" id="PTHR36122">
    <property type="entry name" value="NICOTINAMIDE RIBOSIDE TRANSPORTER PNUC"/>
    <property type="match status" value="1"/>
</dbReference>
<dbReference type="EMBL" id="CAEZWT010000015">
    <property type="protein sequence ID" value="CAB4663334.1"/>
    <property type="molecule type" value="Genomic_DNA"/>
</dbReference>
<proteinExistence type="predicted"/>
<evidence type="ECO:0000256" key="1">
    <source>
        <dbReference type="ARBA" id="ARBA00004651"/>
    </source>
</evidence>
<name>A0A6J6LS27_9ZZZZ</name>
<feature type="transmembrane region" description="Helical" evidence="7">
    <location>
        <begin position="116"/>
        <end position="133"/>
    </location>
</feature>
<feature type="transmembrane region" description="Helical" evidence="7">
    <location>
        <begin position="45"/>
        <end position="64"/>
    </location>
</feature>
<dbReference type="GO" id="GO:0003735">
    <property type="term" value="F:structural constituent of ribosome"/>
    <property type="evidence" value="ECO:0007669"/>
    <property type="project" value="InterPro"/>
</dbReference>
<evidence type="ECO:0000256" key="6">
    <source>
        <dbReference type="ARBA" id="ARBA00023136"/>
    </source>
</evidence>
<keyword evidence="4 7" id="KW-0812">Transmembrane</keyword>
<dbReference type="GO" id="GO:0005840">
    <property type="term" value="C:ribosome"/>
    <property type="evidence" value="ECO:0007669"/>
    <property type="project" value="InterPro"/>
</dbReference>
<dbReference type="PROSITE" id="PS00962">
    <property type="entry name" value="RIBOSOMAL_S2_1"/>
    <property type="match status" value="1"/>
</dbReference>
<dbReference type="InterPro" id="IPR018130">
    <property type="entry name" value="Ribosomal_uS2_CS"/>
</dbReference>
<feature type="transmembrane region" description="Helical" evidence="7">
    <location>
        <begin position="189"/>
        <end position="209"/>
    </location>
</feature>
<sequence>MSVLHWLFDAQLHIGSKSIYWKEIIGNVFGLASALFGMRRKMWTWPVGIIGNVLLFTLFIGGLTDPNQETKVMLGQAGRQILFILVSVYGWQKWVRNRRAGDKPVQIRWTTTKEKLQIIPVTIAFYIVAYFAIKALGSWAPGPDTWIFTGSALATYGLARGYVEFWLVWIAVDAVGTPLLIKGGYYPSAALYLIYGAFVIWGFFNWLIAAKKEKV</sequence>
<evidence type="ECO:0000256" key="4">
    <source>
        <dbReference type="ARBA" id="ARBA00022692"/>
    </source>
</evidence>
<evidence type="ECO:0000256" key="2">
    <source>
        <dbReference type="ARBA" id="ARBA00022448"/>
    </source>
</evidence>
<dbReference type="GO" id="GO:0034257">
    <property type="term" value="F:nicotinamide riboside transmembrane transporter activity"/>
    <property type="evidence" value="ECO:0007669"/>
    <property type="project" value="InterPro"/>
</dbReference>
<dbReference type="NCBIfam" id="TIGR01528">
    <property type="entry name" value="NMN_trans_PnuC"/>
    <property type="match status" value="1"/>
</dbReference>
<keyword evidence="5 7" id="KW-1133">Transmembrane helix</keyword>
<dbReference type="PANTHER" id="PTHR36122:SF2">
    <property type="entry name" value="NICOTINAMIDE RIBOSIDE TRANSPORTER PNUC"/>
    <property type="match status" value="1"/>
</dbReference>
<organism evidence="8">
    <name type="scientific">freshwater metagenome</name>
    <dbReference type="NCBI Taxonomy" id="449393"/>
    <lineage>
        <taxon>unclassified sequences</taxon>
        <taxon>metagenomes</taxon>
        <taxon>ecological metagenomes</taxon>
    </lineage>
</organism>
<keyword evidence="2" id="KW-0813">Transport</keyword>
<comment type="subcellular location">
    <subcellularLocation>
        <location evidence="1">Cell membrane</location>
        <topology evidence="1">Multi-pass membrane protein</topology>
    </subcellularLocation>
</comment>
<evidence type="ECO:0000256" key="5">
    <source>
        <dbReference type="ARBA" id="ARBA00022989"/>
    </source>
</evidence>
<gene>
    <name evidence="8" type="ORF">UFOPK2289_00678</name>
    <name evidence="9" type="ORF">UFOPK3346_01415</name>
</gene>